<comment type="similarity">
    <text evidence="7">Belongs to the MptA/B family.</text>
</comment>
<proteinExistence type="inferred from homology"/>
<evidence type="ECO:0000313" key="10">
    <source>
        <dbReference type="Proteomes" id="UP001146505"/>
    </source>
</evidence>
<organism evidence="9 10">
    <name type="scientific">Corynebacterium macclintockiae</name>
    <dbReference type="NCBI Taxonomy" id="2913501"/>
    <lineage>
        <taxon>Bacteria</taxon>
        <taxon>Bacillati</taxon>
        <taxon>Actinomycetota</taxon>
        <taxon>Actinomycetes</taxon>
        <taxon>Mycobacteriales</taxon>
        <taxon>Corynebacteriaceae</taxon>
        <taxon>Corynebacterium</taxon>
    </lineage>
</organism>
<dbReference type="GO" id="GO:0016757">
    <property type="term" value="F:glycosyltransferase activity"/>
    <property type="evidence" value="ECO:0007669"/>
    <property type="project" value="UniProtKB-KW"/>
</dbReference>
<dbReference type="InterPro" id="IPR049829">
    <property type="entry name" value="MptA/B-like"/>
</dbReference>
<feature type="transmembrane region" description="Helical" evidence="8">
    <location>
        <begin position="466"/>
        <end position="495"/>
    </location>
</feature>
<sequence length="591" mass="63355">MNLPISDAPRGHPLSRPWRRFQEQLPQLGLAGSRSAQLHSDSDGDSTPESALELKPLNRALAMRLYVAVFLGALGSILITVGGLGAGAFPVIHNPYWGFPGVSTLARMLHSTTVLAFVGIGFLVYGWLLLFRFAVAAPGRPNHPIPVRTYWRTFLVWVTPLMVTPPLFTQDIYSYLAQGAIAARGWDPYSGGPVDLLGIDDPLARSVPLMWAHSPSPYGPVALGYGEVISILTGNSIILGIVMHRLVSIVGLALCGWALVRLARRCGVSSGAALWLGILNPLAILHLVGGIHNEAALIGLLLAGMELVLRGVDKEDRPLTSRWILIIAGLGLITMAGLVKVTALVGLGFAGAALARWFGGRIVDLCSAAAVCIAVASVTAVVMSLLTGVGFGWITSQGGAAEIVSWMSITTSLGLASGALGAVLGLGDHTDSALVVFRAIGLVVGALWVVRMLWASFRGRIHPVGGLGVSTLILVFFFPVVHPWYLLWAIIPLAAWANRRTFHLIAVGYSVVFSFFILPRGLSLPTSTVIYIYAMSIVFFLLAVVTLKWIANLNADLAEGLTLRATDADEQWRRYVKNSDRTRLTNHDHKA</sequence>
<feature type="transmembrane region" description="Helical" evidence="8">
    <location>
        <begin position="272"/>
        <end position="289"/>
    </location>
</feature>
<name>A0A9X3RSU9_9CORY</name>
<keyword evidence="10" id="KW-1185">Reference proteome</keyword>
<dbReference type="Proteomes" id="UP001146505">
    <property type="component" value="Unassembled WGS sequence"/>
</dbReference>
<feature type="transmembrane region" description="Helical" evidence="8">
    <location>
        <begin position="406"/>
        <end position="427"/>
    </location>
</feature>
<feature type="transmembrane region" description="Helical" evidence="8">
    <location>
        <begin position="112"/>
        <end position="137"/>
    </location>
</feature>
<dbReference type="NCBIfam" id="NF038066">
    <property type="entry name" value="MptB"/>
    <property type="match status" value="1"/>
</dbReference>
<dbReference type="EMBL" id="JAKMUV010000002">
    <property type="protein sequence ID" value="MCZ9304488.1"/>
    <property type="molecule type" value="Genomic_DNA"/>
</dbReference>
<evidence type="ECO:0000256" key="4">
    <source>
        <dbReference type="ARBA" id="ARBA00022692"/>
    </source>
</evidence>
<comment type="subcellular location">
    <subcellularLocation>
        <location evidence="1">Membrane</location>
        <topology evidence="1">Multi-pass membrane protein</topology>
    </subcellularLocation>
</comment>
<evidence type="ECO:0000256" key="2">
    <source>
        <dbReference type="ARBA" id="ARBA00022676"/>
    </source>
</evidence>
<dbReference type="GO" id="GO:0016020">
    <property type="term" value="C:membrane"/>
    <property type="evidence" value="ECO:0007669"/>
    <property type="project" value="UniProtKB-SubCell"/>
</dbReference>
<keyword evidence="6 8" id="KW-0472">Membrane</keyword>
<evidence type="ECO:0000313" key="9">
    <source>
        <dbReference type="EMBL" id="MCZ9304488.1"/>
    </source>
</evidence>
<feature type="transmembrane region" description="Helical" evidence="8">
    <location>
        <begin position="237"/>
        <end position="260"/>
    </location>
</feature>
<evidence type="ECO:0000256" key="6">
    <source>
        <dbReference type="ARBA" id="ARBA00023136"/>
    </source>
</evidence>
<dbReference type="Pfam" id="PF26314">
    <property type="entry name" value="MptA_B_family"/>
    <property type="match status" value="1"/>
</dbReference>
<reference evidence="9" key="1">
    <citation type="submission" date="2022-02" db="EMBL/GenBank/DDBJ databases">
        <title>Corynebacterium sp. from urogenital microbiome.</title>
        <authorList>
            <person name="Cappelli E.A."/>
            <person name="Ribeiro T.G."/>
            <person name="Peixe L."/>
        </authorList>
    </citation>
    <scope>NUCLEOTIDE SEQUENCE</scope>
    <source>
        <strain evidence="9">C9Ua_112</strain>
    </source>
</reference>
<accession>A0A9X3RSU9</accession>
<dbReference type="RefSeq" id="WP_269954650.1">
    <property type="nucleotide sequence ID" value="NZ_JAKMUV010000002.1"/>
</dbReference>
<keyword evidence="3" id="KW-0808">Transferase</keyword>
<evidence type="ECO:0000256" key="1">
    <source>
        <dbReference type="ARBA" id="ARBA00004141"/>
    </source>
</evidence>
<evidence type="ECO:0000256" key="8">
    <source>
        <dbReference type="SAM" id="Phobius"/>
    </source>
</evidence>
<dbReference type="GeneID" id="301812479"/>
<feature type="transmembrane region" description="Helical" evidence="8">
    <location>
        <begin position="295"/>
        <end position="312"/>
    </location>
</feature>
<keyword evidence="5 8" id="KW-1133">Transmembrane helix</keyword>
<evidence type="ECO:0000256" key="3">
    <source>
        <dbReference type="ARBA" id="ARBA00022679"/>
    </source>
</evidence>
<feature type="transmembrane region" description="Helical" evidence="8">
    <location>
        <begin position="530"/>
        <end position="551"/>
    </location>
</feature>
<keyword evidence="4 8" id="KW-0812">Transmembrane</keyword>
<feature type="transmembrane region" description="Helical" evidence="8">
    <location>
        <begin position="433"/>
        <end position="454"/>
    </location>
</feature>
<evidence type="ECO:0000256" key="7">
    <source>
        <dbReference type="ARBA" id="ARBA00043987"/>
    </source>
</evidence>
<keyword evidence="2 9" id="KW-0328">Glycosyltransferase</keyword>
<protein>
    <submittedName>
        <fullName evidence="9">Polyprenol phosphomannose-dependent alpha 1,6 mannosyltransferase MptB</fullName>
    </submittedName>
</protein>
<feature type="transmembrane region" description="Helical" evidence="8">
    <location>
        <begin position="501"/>
        <end position="518"/>
    </location>
</feature>
<comment type="caution">
    <text evidence="9">The sequence shown here is derived from an EMBL/GenBank/DDBJ whole genome shotgun (WGS) entry which is preliminary data.</text>
</comment>
<feature type="transmembrane region" description="Helical" evidence="8">
    <location>
        <begin position="324"/>
        <end position="355"/>
    </location>
</feature>
<feature type="transmembrane region" description="Helical" evidence="8">
    <location>
        <begin position="65"/>
        <end position="92"/>
    </location>
</feature>
<feature type="transmembrane region" description="Helical" evidence="8">
    <location>
        <begin position="367"/>
        <end position="394"/>
    </location>
</feature>
<gene>
    <name evidence="9" type="primary">mptB</name>
    <name evidence="9" type="ORF">L8U58_02900</name>
</gene>
<dbReference type="AlphaFoldDB" id="A0A9X3RSU9"/>
<feature type="transmembrane region" description="Helical" evidence="8">
    <location>
        <begin position="149"/>
        <end position="168"/>
    </location>
</feature>
<evidence type="ECO:0000256" key="5">
    <source>
        <dbReference type="ARBA" id="ARBA00022989"/>
    </source>
</evidence>